<accession>A0ABV1RSV1</accession>
<sequence length="193" mass="21844">MTNNILQGPQYEWHSNGKLYSEATYENGNPVGVHTYWHETGDKDYIKKYNSKFELDTLEAYHKNGAVRRLEVYSAGKMVLGHVYDETGKELEYFPMLKMPSFPGGEQAMQSWLARNLTYPKTTRKDKAQGLVVVSFVVNEAGKITDAEAIKGVHPDADAEALRVINSMPLWEIGLLEGKPSKVRFTVPIRFSL</sequence>
<evidence type="ECO:0000313" key="11">
    <source>
        <dbReference type="EMBL" id="MER2997453.1"/>
    </source>
</evidence>
<evidence type="ECO:0000256" key="4">
    <source>
        <dbReference type="ARBA" id="ARBA00022475"/>
    </source>
</evidence>
<evidence type="ECO:0000256" key="5">
    <source>
        <dbReference type="ARBA" id="ARBA00022519"/>
    </source>
</evidence>
<comment type="subcellular location">
    <subcellularLocation>
        <location evidence="1">Cell inner membrane</location>
        <topology evidence="1">Single-pass membrane protein</topology>
        <orientation evidence="1">Periplasmic side</orientation>
    </subcellularLocation>
</comment>
<proteinExistence type="inferred from homology"/>
<dbReference type="Pfam" id="PF03544">
    <property type="entry name" value="TonB_C"/>
    <property type="match status" value="1"/>
</dbReference>
<reference evidence="11 12" key="1">
    <citation type="submission" date="2024-06" db="EMBL/GenBank/DDBJ databases">
        <title>Pontibacter populi HYL7-15.</title>
        <authorList>
            <person name="Kim M.K."/>
        </authorList>
    </citation>
    <scope>NUCLEOTIDE SEQUENCE [LARGE SCALE GENOMIC DNA]</scope>
    <source>
        <strain evidence="11 12">HYL7-15</strain>
    </source>
</reference>
<comment type="caution">
    <text evidence="11">The sequence shown here is derived from an EMBL/GenBank/DDBJ whole genome shotgun (WGS) entry which is preliminary data.</text>
</comment>
<evidence type="ECO:0000256" key="2">
    <source>
        <dbReference type="ARBA" id="ARBA00006555"/>
    </source>
</evidence>
<dbReference type="Gene3D" id="3.30.1150.10">
    <property type="match status" value="1"/>
</dbReference>
<evidence type="ECO:0000313" key="12">
    <source>
        <dbReference type="Proteomes" id="UP001476807"/>
    </source>
</evidence>
<dbReference type="NCBIfam" id="TIGR01352">
    <property type="entry name" value="tonB_Cterm"/>
    <property type="match status" value="1"/>
</dbReference>
<dbReference type="RefSeq" id="WP_350411847.1">
    <property type="nucleotide sequence ID" value="NZ_JBEOKT010000005.1"/>
</dbReference>
<dbReference type="SUPFAM" id="SSF82185">
    <property type="entry name" value="Histone H3 K4-specific methyltransferase SET7/9 N-terminal domain"/>
    <property type="match status" value="1"/>
</dbReference>
<evidence type="ECO:0000256" key="9">
    <source>
        <dbReference type="ARBA" id="ARBA00023136"/>
    </source>
</evidence>
<dbReference type="EMBL" id="JBEOKT010000005">
    <property type="protein sequence ID" value="MER2997453.1"/>
    <property type="molecule type" value="Genomic_DNA"/>
</dbReference>
<dbReference type="PANTHER" id="PTHR33446">
    <property type="entry name" value="PROTEIN TONB-RELATED"/>
    <property type="match status" value="1"/>
</dbReference>
<keyword evidence="3" id="KW-0813">Transport</keyword>
<keyword evidence="6" id="KW-0812">Transmembrane</keyword>
<keyword evidence="5" id="KW-0997">Cell inner membrane</keyword>
<keyword evidence="8" id="KW-1133">Transmembrane helix</keyword>
<dbReference type="Gene3D" id="2.20.110.10">
    <property type="entry name" value="Histone H3 K4-specific methyltransferase SET7/9 N-terminal domain"/>
    <property type="match status" value="1"/>
</dbReference>
<name>A0ABV1RSV1_9BACT</name>
<dbReference type="PROSITE" id="PS52015">
    <property type="entry name" value="TONB_CTD"/>
    <property type="match status" value="1"/>
</dbReference>
<dbReference type="PANTHER" id="PTHR33446:SF2">
    <property type="entry name" value="PROTEIN TONB"/>
    <property type="match status" value="1"/>
</dbReference>
<keyword evidence="4" id="KW-1003">Cell membrane</keyword>
<dbReference type="Proteomes" id="UP001476807">
    <property type="component" value="Unassembled WGS sequence"/>
</dbReference>
<dbReference type="InterPro" id="IPR051045">
    <property type="entry name" value="TonB-dependent_transducer"/>
</dbReference>
<protein>
    <submittedName>
        <fullName evidence="11">TonB family protein</fullName>
    </submittedName>
</protein>
<evidence type="ECO:0000256" key="7">
    <source>
        <dbReference type="ARBA" id="ARBA00022927"/>
    </source>
</evidence>
<dbReference type="SUPFAM" id="SSF74653">
    <property type="entry name" value="TolA/TonB C-terminal domain"/>
    <property type="match status" value="1"/>
</dbReference>
<evidence type="ECO:0000256" key="8">
    <source>
        <dbReference type="ARBA" id="ARBA00022989"/>
    </source>
</evidence>
<dbReference type="InterPro" id="IPR006260">
    <property type="entry name" value="TonB/TolA_C"/>
</dbReference>
<evidence type="ECO:0000259" key="10">
    <source>
        <dbReference type="PROSITE" id="PS52015"/>
    </source>
</evidence>
<keyword evidence="12" id="KW-1185">Reference proteome</keyword>
<evidence type="ECO:0000256" key="3">
    <source>
        <dbReference type="ARBA" id="ARBA00022448"/>
    </source>
</evidence>
<keyword evidence="9" id="KW-0472">Membrane</keyword>
<evidence type="ECO:0000256" key="6">
    <source>
        <dbReference type="ARBA" id="ARBA00022692"/>
    </source>
</evidence>
<dbReference type="InterPro" id="IPR037682">
    <property type="entry name" value="TonB_C"/>
</dbReference>
<organism evidence="11 12">
    <name type="scientific">Pontibacter populi</name>
    <dbReference type="NCBI Taxonomy" id="890055"/>
    <lineage>
        <taxon>Bacteria</taxon>
        <taxon>Pseudomonadati</taxon>
        <taxon>Bacteroidota</taxon>
        <taxon>Cytophagia</taxon>
        <taxon>Cytophagales</taxon>
        <taxon>Hymenobacteraceae</taxon>
        <taxon>Pontibacter</taxon>
    </lineage>
</organism>
<comment type="similarity">
    <text evidence="2">Belongs to the TonB family.</text>
</comment>
<keyword evidence="7" id="KW-0653">Protein transport</keyword>
<gene>
    <name evidence="11" type="ORF">ABS362_07840</name>
</gene>
<feature type="domain" description="TonB C-terminal" evidence="10">
    <location>
        <begin position="104"/>
        <end position="193"/>
    </location>
</feature>
<evidence type="ECO:0000256" key="1">
    <source>
        <dbReference type="ARBA" id="ARBA00004383"/>
    </source>
</evidence>